<proteinExistence type="predicted"/>
<evidence type="ECO:0000313" key="4">
    <source>
        <dbReference type="Proteomes" id="UP000252985"/>
    </source>
</evidence>
<accession>A0A345EB69</accession>
<dbReference type="SUPFAM" id="SSF75304">
    <property type="entry name" value="Amidase signature (AS) enzymes"/>
    <property type="match status" value="1"/>
</dbReference>
<dbReference type="GO" id="GO:0016740">
    <property type="term" value="F:transferase activity"/>
    <property type="evidence" value="ECO:0007669"/>
    <property type="project" value="UniProtKB-KW"/>
</dbReference>
<dbReference type="InterPro" id="IPR036928">
    <property type="entry name" value="AS_sf"/>
</dbReference>
<organism evidence="3 4">
    <name type="scientific">Haloplanus rubicundus</name>
    <dbReference type="NCBI Taxonomy" id="1547898"/>
    <lineage>
        <taxon>Archaea</taxon>
        <taxon>Methanobacteriati</taxon>
        <taxon>Methanobacteriota</taxon>
        <taxon>Stenosarchaea group</taxon>
        <taxon>Halobacteria</taxon>
        <taxon>Halobacteriales</taxon>
        <taxon>Haloferacaceae</taxon>
        <taxon>Haloplanus</taxon>
    </lineage>
</organism>
<dbReference type="EMBL" id="CP031148">
    <property type="protein sequence ID" value="AXG09441.1"/>
    <property type="molecule type" value="Genomic_DNA"/>
</dbReference>
<dbReference type="PANTHER" id="PTHR11895">
    <property type="entry name" value="TRANSAMIDASE"/>
    <property type="match status" value="1"/>
</dbReference>
<dbReference type="InterPro" id="IPR023631">
    <property type="entry name" value="Amidase_dom"/>
</dbReference>
<dbReference type="InterPro" id="IPR020556">
    <property type="entry name" value="Amidase_CS"/>
</dbReference>
<evidence type="ECO:0000259" key="2">
    <source>
        <dbReference type="Pfam" id="PF01425"/>
    </source>
</evidence>
<name>A0A345EB69_9EURY</name>
<feature type="region of interest" description="Disordered" evidence="1">
    <location>
        <begin position="154"/>
        <end position="184"/>
    </location>
</feature>
<dbReference type="InterPro" id="IPR000120">
    <property type="entry name" value="Amidase"/>
</dbReference>
<protein>
    <submittedName>
        <fullName evidence="3">Asp-tRNA(Asn)/Glu-tRNA(Gln) amidotransferase subunit GatA</fullName>
    </submittedName>
</protein>
<dbReference type="PANTHER" id="PTHR11895:SF170">
    <property type="entry name" value="AMIDASE"/>
    <property type="match status" value="1"/>
</dbReference>
<gene>
    <name evidence="3" type="ORF">DU484_05900</name>
</gene>
<dbReference type="Proteomes" id="UP000252985">
    <property type="component" value="Chromosome"/>
</dbReference>
<dbReference type="PROSITE" id="PS00571">
    <property type="entry name" value="AMIDASES"/>
    <property type="match status" value="1"/>
</dbReference>
<keyword evidence="3" id="KW-0808">Transferase</keyword>
<dbReference type="AlphaFoldDB" id="A0A345EB69"/>
<dbReference type="Gene3D" id="3.90.1300.10">
    <property type="entry name" value="Amidase signature (AS) domain"/>
    <property type="match status" value="1"/>
</dbReference>
<feature type="domain" description="Amidase" evidence="2">
    <location>
        <begin position="90"/>
        <end position="496"/>
    </location>
</feature>
<dbReference type="KEGG" id="haq:DU484_05900"/>
<dbReference type="Pfam" id="PF01425">
    <property type="entry name" value="Amidase"/>
    <property type="match status" value="1"/>
</dbReference>
<evidence type="ECO:0000313" key="3">
    <source>
        <dbReference type="EMBL" id="AXG09441.1"/>
    </source>
</evidence>
<sequence length="506" mass="51507">MTVRGVAMRHLTADELVTLGERFGIDVDADRAADLTGTVNAMLDDLDALDDLAIVEDAPSPTGADPGARTWADPTDDPHGAVAADCSVPPSATGHLDGTAVGIKDVIAVAGVPMRCGSATMRGFVPTTDATVVDRLRAAGAAITAKTACDEFAGSARGTTGHGAPITNPHDDGRTAGGSSGGSAAAVASGRVDAALGTDTGGSVRIPASFCGVVGYKPTYGLVPLTGVVENTYTQDHVGTFTNTLDDAAALVAAMAGADESDPASLAAAGRPGYRVGGYRDAVANPPAPADLRIGVLAEGTGEGVADRVEERTDAAVDALEDAGADVRTVSVPSFHDARPIKNALSFTELATHWRDGAAPYRRGGVDETLQTGFARARAAASGELSDFYTSKLLAGAQVVDAHDGRPYVRAQAARERLREAFEDALDGVDALLLPTMPDVAPRIDSVGEWAYDYARNTRAANVTRLPAVTVPNGTAAGLPVGLQLLGSAFDDARLLSVAAGVVATV</sequence>
<reference evidence="3 4" key="1">
    <citation type="submission" date="2018-07" db="EMBL/GenBank/DDBJ databases">
        <title>Genome sequences of Haloplanus sp. CBA1112.</title>
        <authorList>
            <person name="Kim Y.B."/>
            <person name="Roh S.W."/>
        </authorList>
    </citation>
    <scope>NUCLEOTIDE SEQUENCE [LARGE SCALE GENOMIC DNA]</scope>
    <source>
        <strain evidence="3 4">CBA1112</strain>
    </source>
</reference>
<evidence type="ECO:0000256" key="1">
    <source>
        <dbReference type="SAM" id="MobiDB-lite"/>
    </source>
</evidence>